<reference evidence="1 2" key="1">
    <citation type="submission" date="2024-07" db="EMBL/GenBank/DDBJ databases">
        <authorList>
            <person name="Hebao G."/>
        </authorList>
    </citation>
    <scope>NUCLEOTIDE SEQUENCE [LARGE SCALE GENOMIC DNA]</scope>
    <source>
        <strain evidence="1 2">ACCC 02193</strain>
    </source>
</reference>
<evidence type="ECO:0000313" key="1">
    <source>
        <dbReference type="EMBL" id="MEY8769417.1"/>
    </source>
</evidence>
<dbReference type="Proteomes" id="UP001565243">
    <property type="component" value="Unassembled WGS sequence"/>
</dbReference>
<accession>A0ABV4E3C5</accession>
<name>A0ABV4E3C5_9GAMM</name>
<evidence type="ECO:0000313" key="2">
    <source>
        <dbReference type="Proteomes" id="UP001565243"/>
    </source>
</evidence>
<protein>
    <submittedName>
        <fullName evidence="1">Uncharacterized protein</fullName>
    </submittedName>
</protein>
<sequence length="67" mass="7466">MDYNSAREQMKIMAGMLTGRSVRAATDHCLYCGFACELALFFSKIRKISVSKSPESLAHKAVFKMTS</sequence>
<proteinExistence type="predicted"/>
<organism evidence="1 2">
    <name type="scientific">Erwinia aeris</name>
    <dbReference type="NCBI Taxonomy" id="3239803"/>
    <lineage>
        <taxon>Bacteria</taxon>
        <taxon>Pseudomonadati</taxon>
        <taxon>Pseudomonadota</taxon>
        <taxon>Gammaproteobacteria</taxon>
        <taxon>Enterobacterales</taxon>
        <taxon>Erwiniaceae</taxon>
        <taxon>Erwinia</taxon>
    </lineage>
</organism>
<comment type="caution">
    <text evidence="1">The sequence shown here is derived from an EMBL/GenBank/DDBJ whole genome shotgun (WGS) entry which is preliminary data.</text>
</comment>
<keyword evidence="2" id="KW-1185">Reference proteome</keyword>
<dbReference type="EMBL" id="JBGFFX010000001">
    <property type="protein sequence ID" value="MEY8769417.1"/>
    <property type="molecule type" value="Genomic_DNA"/>
</dbReference>
<gene>
    <name evidence="1" type="ORF">AB6T85_03040</name>
</gene>
<dbReference type="RefSeq" id="WP_369894770.1">
    <property type="nucleotide sequence ID" value="NZ_JBGFFX010000001.1"/>
</dbReference>